<protein>
    <recommendedName>
        <fullName evidence="3">DUF3052 domain-containing protein</fullName>
    </recommendedName>
</protein>
<sequence length="138" mass="15686">MTEIGYSGTPLAKKLGIKPGMVIQALYSPKPYIQFFHDFPNEVVIEENTPFSPQVDLIHFFVTSKEELKGGFKHVLKHLKKTGAAWVSWPKRTSGIPTEVDKYPIMKYGLDVGLVDVKVAAIDQDWSGLKFMYRLKDR</sequence>
<keyword evidence="2" id="KW-1185">Reference proteome</keyword>
<evidence type="ECO:0000313" key="1">
    <source>
        <dbReference type="EMBL" id="SIO00955.1"/>
    </source>
</evidence>
<dbReference type="OrthoDB" id="9800461at2"/>
<dbReference type="RefSeq" id="WP_074225668.1">
    <property type="nucleotide sequence ID" value="NZ_FSRC01000002.1"/>
</dbReference>
<evidence type="ECO:0008006" key="3">
    <source>
        <dbReference type="Google" id="ProtNLM"/>
    </source>
</evidence>
<proteinExistence type="predicted"/>
<organism evidence="1 2">
    <name type="scientific">Algoriphagus halophilus</name>
    <dbReference type="NCBI Taxonomy" id="226505"/>
    <lineage>
        <taxon>Bacteria</taxon>
        <taxon>Pseudomonadati</taxon>
        <taxon>Bacteroidota</taxon>
        <taxon>Cytophagia</taxon>
        <taxon>Cytophagales</taxon>
        <taxon>Cyclobacteriaceae</taxon>
        <taxon>Algoriphagus</taxon>
    </lineage>
</organism>
<dbReference type="Proteomes" id="UP000185221">
    <property type="component" value="Unassembled WGS sequence"/>
</dbReference>
<dbReference type="AlphaFoldDB" id="A0A1N6G072"/>
<dbReference type="STRING" id="226505.SAMN05444394_2870"/>
<evidence type="ECO:0000313" key="2">
    <source>
        <dbReference type="Proteomes" id="UP000185221"/>
    </source>
</evidence>
<dbReference type="EMBL" id="FSRC01000002">
    <property type="protein sequence ID" value="SIO00955.1"/>
    <property type="molecule type" value="Genomic_DNA"/>
</dbReference>
<accession>A0A1N6G072</accession>
<gene>
    <name evidence="1" type="ORF">SAMN05444394_2870</name>
</gene>
<name>A0A1N6G072_9BACT</name>
<reference evidence="2" key="1">
    <citation type="submission" date="2016-11" db="EMBL/GenBank/DDBJ databases">
        <authorList>
            <person name="Varghese N."/>
            <person name="Submissions S."/>
        </authorList>
    </citation>
    <scope>NUCLEOTIDE SEQUENCE [LARGE SCALE GENOMIC DNA]</scope>
    <source>
        <strain evidence="2">DSM 15292</strain>
    </source>
</reference>